<dbReference type="EMBL" id="MU003694">
    <property type="protein sequence ID" value="KAF2814603.1"/>
    <property type="molecule type" value="Genomic_DNA"/>
</dbReference>
<dbReference type="OrthoDB" id="3439209at2759"/>
<reference evidence="4" key="2">
    <citation type="submission" date="2020-04" db="EMBL/GenBank/DDBJ databases">
        <authorList>
            <consortium name="NCBI Genome Project"/>
        </authorList>
    </citation>
    <scope>NUCLEOTIDE SEQUENCE</scope>
    <source>
        <strain evidence="4">CBS 304.34</strain>
    </source>
</reference>
<reference evidence="2 4" key="1">
    <citation type="journal article" date="2020" name="Stud. Mycol.">
        <title>101 Dothideomycetes genomes: a test case for predicting lifestyles and emergence of pathogens.</title>
        <authorList>
            <person name="Haridas S."/>
            <person name="Albert R."/>
            <person name="Binder M."/>
            <person name="Bloem J."/>
            <person name="Labutti K."/>
            <person name="Salamov A."/>
            <person name="Andreopoulos B."/>
            <person name="Baker S."/>
            <person name="Barry K."/>
            <person name="Bills G."/>
            <person name="Bluhm B."/>
            <person name="Cannon C."/>
            <person name="Castanera R."/>
            <person name="Culley D."/>
            <person name="Daum C."/>
            <person name="Ezra D."/>
            <person name="Gonzalez J."/>
            <person name="Henrissat B."/>
            <person name="Kuo A."/>
            <person name="Liang C."/>
            <person name="Lipzen A."/>
            <person name="Lutzoni F."/>
            <person name="Magnuson J."/>
            <person name="Mondo S."/>
            <person name="Nolan M."/>
            <person name="Ohm R."/>
            <person name="Pangilinan J."/>
            <person name="Park H.-J."/>
            <person name="Ramirez L."/>
            <person name="Alfaro M."/>
            <person name="Sun H."/>
            <person name="Tritt A."/>
            <person name="Yoshinaga Y."/>
            <person name="Zwiers L.-H."/>
            <person name="Turgeon B."/>
            <person name="Goodwin S."/>
            <person name="Spatafora J."/>
            <person name="Crous P."/>
            <person name="Grigoriev I."/>
        </authorList>
    </citation>
    <scope>NUCLEOTIDE SEQUENCE</scope>
    <source>
        <strain evidence="2 4">CBS 304.34</strain>
    </source>
</reference>
<feature type="region of interest" description="Disordered" evidence="1">
    <location>
        <begin position="211"/>
        <end position="262"/>
    </location>
</feature>
<evidence type="ECO:0000256" key="1">
    <source>
        <dbReference type="SAM" id="MobiDB-lite"/>
    </source>
</evidence>
<evidence type="ECO:0000313" key="3">
    <source>
        <dbReference type="Proteomes" id="UP000504636"/>
    </source>
</evidence>
<dbReference type="AlphaFoldDB" id="A0A6A6Z1R3"/>
<evidence type="ECO:0000313" key="2">
    <source>
        <dbReference type="EMBL" id="KAF2814603.1"/>
    </source>
</evidence>
<feature type="region of interest" description="Disordered" evidence="1">
    <location>
        <begin position="309"/>
        <end position="347"/>
    </location>
</feature>
<feature type="region of interest" description="Disordered" evidence="1">
    <location>
        <begin position="171"/>
        <end position="191"/>
    </location>
</feature>
<feature type="compositionally biased region" description="Polar residues" evidence="1">
    <location>
        <begin position="238"/>
        <end position="251"/>
    </location>
</feature>
<protein>
    <recommendedName>
        <fullName evidence="5">Myb-like domain-containing protein</fullName>
    </recommendedName>
</protein>
<keyword evidence="3" id="KW-1185">Reference proteome</keyword>
<accession>A0A6A6Z1R3</accession>
<dbReference type="GeneID" id="54464213"/>
<feature type="compositionally biased region" description="Polar residues" evidence="1">
    <location>
        <begin position="326"/>
        <end position="336"/>
    </location>
</feature>
<dbReference type="RefSeq" id="XP_033581567.1">
    <property type="nucleotide sequence ID" value="XM_033723320.1"/>
</dbReference>
<organism evidence="2">
    <name type="scientific">Mytilinidion resinicola</name>
    <dbReference type="NCBI Taxonomy" id="574789"/>
    <lineage>
        <taxon>Eukaryota</taxon>
        <taxon>Fungi</taxon>
        <taxon>Dikarya</taxon>
        <taxon>Ascomycota</taxon>
        <taxon>Pezizomycotina</taxon>
        <taxon>Dothideomycetes</taxon>
        <taxon>Pleosporomycetidae</taxon>
        <taxon>Mytilinidiales</taxon>
        <taxon>Mytilinidiaceae</taxon>
        <taxon>Mytilinidion</taxon>
    </lineage>
</organism>
<name>A0A6A6Z1R3_9PEZI</name>
<feature type="compositionally biased region" description="Polar residues" evidence="1">
    <location>
        <begin position="309"/>
        <end position="318"/>
    </location>
</feature>
<proteinExistence type="predicted"/>
<reference evidence="4" key="3">
    <citation type="submission" date="2025-04" db="UniProtKB">
        <authorList>
            <consortium name="RefSeq"/>
        </authorList>
    </citation>
    <scope>IDENTIFICATION</scope>
    <source>
        <strain evidence="4">CBS 304.34</strain>
    </source>
</reference>
<feature type="compositionally biased region" description="Polar residues" evidence="1">
    <location>
        <begin position="219"/>
        <end position="231"/>
    </location>
</feature>
<gene>
    <name evidence="2 4" type="ORF">BDZ99DRAFT_494552</name>
</gene>
<evidence type="ECO:0008006" key="5">
    <source>
        <dbReference type="Google" id="ProtNLM"/>
    </source>
</evidence>
<sequence length="474" mass="52873">MPCHNCSDPLASLLNANHVWNNIPAMHHDVYHHPARSSYHGQDLDVFTASNDDVQSTSATLQSEQYHQYPATGLPSVEPTKPLWNQTPICCPIKTEGSTEGSTEDYFDGRTHVVDWDTSNFFDRPFDPTIAARDFLCIPFASNSNRDMQGLSSAASAWNFPSSLSEQSDCGRSFSSIGSIDQPSPNSTYLSDSTYTNTNMCIRGRHDITHSPDPRFSLGAQSLNHTESSPQHELGTPADQSGNNGEMSYHSNFGDLKHWQTTPDGFQIPVTGRTSWPPDDWDLNAWGHPQAASSQAIRLWNGNGISPTVYRSQSNQRNDALPLGPSEQNSHSSCADSAQEELENINLPNSRRKREDYFLVTSKRKGMTYKQIREKGGLQAAESTLRGRFRALTKDRRDRVRKPVWTDKDIQLLHLAVQREIEGLEVGGFARGASLHALESKVSWKKVADCIMANGGSYRFGNATCKKKWKELMH</sequence>
<dbReference type="Proteomes" id="UP000504636">
    <property type="component" value="Unplaced"/>
</dbReference>
<evidence type="ECO:0000313" key="4">
    <source>
        <dbReference type="RefSeq" id="XP_033581567.1"/>
    </source>
</evidence>